<dbReference type="InterPro" id="IPR000644">
    <property type="entry name" value="CBS_dom"/>
</dbReference>
<protein>
    <recommendedName>
        <fullName evidence="16">HlyC/CorC family transporter</fullName>
    </recommendedName>
</protein>
<evidence type="ECO:0000259" key="13">
    <source>
        <dbReference type="PROSITE" id="PS51846"/>
    </source>
</evidence>
<evidence type="ECO:0000256" key="4">
    <source>
        <dbReference type="ARBA" id="ARBA00022692"/>
    </source>
</evidence>
<dbReference type="Proteomes" id="UP000249739">
    <property type="component" value="Unassembled WGS sequence"/>
</dbReference>
<comment type="subcellular location">
    <subcellularLocation>
        <location evidence="1">Cell membrane</location>
        <topology evidence="1">Multi-pass membrane protein</topology>
    </subcellularLocation>
</comment>
<gene>
    <name evidence="14" type="ORF">DI586_06490</name>
</gene>
<dbReference type="InterPro" id="IPR005170">
    <property type="entry name" value="Transptr-assoc_dom"/>
</dbReference>
<dbReference type="PROSITE" id="PS51371">
    <property type="entry name" value="CBS"/>
    <property type="match status" value="2"/>
</dbReference>
<keyword evidence="3" id="KW-1003">Cell membrane</keyword>
<comment type="caution">
    <text evidence="14">The sequence shown here is derived from an EMBL/GenBank/DDBJ whole genome shotgun (WGS) entry which is preliminary data.</text>
</comment>
<dbReference type="EMBL" id="QFOT01000063">
    <property type="protein sequence ID" value="PZP55547.1"/>
    <property type="molecule type" value="Genomic_DNA"/>
</dbReference>
<dbReference type="SUPFAM" id="SSF54631">
    <property type="entry name" value="CBS-domain pair"/>
    <property type="match status" value="1"/>
</dbReference>
<dbReference type="Pfam" id="PF03471">
    <property type="entry name" value="CorC_HlyC"/>
    <property type="match status" value="1"/>
</dbReference>
<dbReference type="InterPro" id="IPR044751">
    <property type="entry name" value="Ion_transp-like_CBS"/>
</dbReference>
<dbReference type="FunFam" id="3.10.580.10:FF:000002">
    <property type="entry name" value="Magnesium/cobalt efflux protein CorC"/>
    <property type="match status" value="1"/>
</dbReference>
<evidence type="ECO:0000256" key="10">
    <source>
        <dbReference type="PROSITE-ProRule" id="PRU01193"/>
    </source>
</evidence>
<dbReference type="Gene3D" id="3.30.465.10">
    <property type="match status" value="1"/>
</dbReference>
<dbReference type="PANTHER" id="PTHR22777:SF32">
    <property type="entry name" value="UPF0053 INNER MEMBRANE PROTEIN YFJD"/>
    <property type="match status" value="1"/>
</dbReference>
<keyword evidence="7 9" id="KW-0129">CBS domain</keyword>
<keyword evidence="6 10" id="KW-1133">Transmembrane helix</keyword>
<feature type="domain" description="CBS" evidence="12">
    <location>
        <begin position="274"/>
        <end position="334"/>
    </location>
</feature>
<dbReference type="InterPro" id="IPR016169">
    <property type="entry name" value="FAD-bd_PCMH_sub2"/>
</dbReference>
<dbReference type="SMART" id="SM01091">
    <property type="entry name" value="CorC_HlyC"/>
    <property type="match status" value="1"/>
</dbReference>
<reference evidence="14 15" key="1">
    <citation type="submission" date="2017-08" db="EMBL/GenBank/DDBJ databases">
        <title>Infants hospitalized years apart are colonized by the same room-sourced microbial strains.</title>
        <authorList>
            <person name="Brooks B."/>
            <person name="Olm M.R."/>
            <person name="Firek B.A."/>
            <person name="Baker R."/>
            <person name="Thomas B.C."/>
            <person name="Morowitz M.J."/>
            <person name="Banfield J.F."/>
        </authorList>
    </citation>
    <scope>NUCLEOTIDE SEQUENCE [LARGE SCALE GENOMIC DNA]</scope>
    <source>
        <strain evidence="14">S2_006_000_R2_64</strain>
    </source>
</reference>
<evidence type="ECO:0008006" key="16">
    <source>
        <dbReference type="Google" id="ProtNLM"/>
    </source>
</evidence>
<dbReference type="SUPFAM" id="SSF56176">
    <property type="entry name" value="FAD-binding/transporter-associated domain-like"/>
    <property type="match status" value="1"/>
</dbReference>
<evidence type="ECO:0000256" key="11">
    <source>
        <dbReference type="SAM" id="Phobius"/>
    </source>
</evidence>
<feature type="transmembrane region" description="Helical" evidence="11">
    <location>
        <begin position="121"/>
        <end position="143"/>
    </location>
</feature>
<dbReference type="PANTHER" id="PTHR22777">
    <property type="entry name" value="HEMOLYSIN-RELATED"/>
    <property type="match status" value="1"/>
</dbReference>
<sequence length="424" mass="47903">MTLLISTLIVLSLLVISAFFSAGETSMTAVSEPRMLAAEKNGNRLAKMVNKILLRKDRMIGAMLLGNNLINILASAIMTNVLINMFGEAGVFYATGVMTVLILIFAEVLPKTLALHRPDNMAMFMAPVMRVIIIIFSPITQLISSIVHTTLKFFRVDLSQVDEEAQMEVLRGAIEMHRGPEEETQKQRAMLKSVMDLADVTVEEVMIHRKNVAMIDAATDAEEIIDEVLNSPYTRMPVWKDKQDNIIGLIHVKWLLRELKTANNDYSKIKIEDIAAEPWFIPNTTTLFDQLQAFRERGEHFAFVIDEYGSFMGVVTLEDILEDIVGDIDDEHDMSMPGVKKQPNGTYLVNGTVTIRDIKREFEWDLPDADYSTIAGLVLYEARKLPDVGQSFMFHNFKFDVVRRHRNQITLVRVTPPPKVVSAD</sequence>
<keyword evidence="4 10" id="KW-0812">Transmembrane</keyword>
<dbReference type="CDD" id="cd04590">
    <property type="entry name" value="CBS_pair_CorC_HlyC_assoc"/>
    <property type="match status" value="1"/>
</dbReference>
<dbReference type="InterPro" id="IPR036318">
    <property type="entry name" value="FAD-bd_PCMH-like_sf"/>
</dbReference>
<proteinExistence type="inferred from homology"/>
<evidence type="ECO:0000259" key="12">
    <source>
        <dbReference type="PROSITE" id="PS51371"/>
    </source>
</evidence>
<evidence type="ECO:0000256" key="3">
    <source>
        <dbReference type="ARBA" id="ARBA00022475"/>
    </source>
</evidence>
<evidence type="ECO:0000256" key="5">
    <source>
        <dbReference type="ARBA" id="ARBA00022737"/>
    </source>
</evidence>
<evidence type="ECO:0000256" key="8">
    <source>
        <dbReference type="ARBA" id="ARBA00023136"/>
    </source>
</evidence>
<evidence type="ECO:0000256" key="2">
    <source>
        <dbReference type="ARBA" id="ARBA00006337"/>
    </source>
</evidence>
<evidence type="ECO:0000313" key="14">
    <source>
        <dbReference type="EMBL" id="PZP55547.1"/>
    </source>
</evidence>
<feature type="transmembrane region" description="Helical" evidence="11">
    <location>
        <begin position="90"/>
        <end position="109"/>
    </location>
</feature>
<evidence type="ECO:0000256" key="9">
    <source>
        <dbReference type="PROSITE-ProRule" id="PRU00703"/>
    </source>
</evidence>
<evidence type="ECO:0000313" key="15">
    <source>
        <dbReference type="Proteomes" id="UP000249739"/>
    </source>
</evidence>
<dbReference type="GO" id="GO:0050660">
    <property type="term" value="F:flavin adenine dinucleotide binding"/>
    <property type="evidence" value="ECO:0007669"/>
    <property type="project" value="InterPro"/>
</dbReference>
<feature type="domain" description="CNNM transmembrane" evidence="13">
    <location>
        <begin position="1"/>
        <end position="188"/>
    </location>
</feature>
<dbReference type="InterPro" id="IPR002550">
    <property type="entry name" value="CNNM"/>
</dbReference>
<name>A0A2W5FP18_9BACT</name>
<dbReference type="Pfam" id="PF01595">
    <property type="entry name" value="CNNM"/>
    <property type="match status" value="1"/>
</dbReference>
<organism evidence="14 15">
    <name type="scientific">Micavibrio aeruginosavorus</name>
    <dbReference type="NCBI Taxonomy" id="349221"/>
    <lineage>
        <taxon>Bacteria</taxon>
        <taxon>Pseudomonadati</taxon>
        <taxon>Bdellovibrionota</taxon>
        <taxon>Bdellovibrionia</taxon>
        <taxon>Bdellovibrionales</taxon>
        <taxon>Pseudobdellovibrionaceae</taxon>
        <taxon>Micavibrio</taxon>
    </lineage>
</organism>
<accession>A0A2W5FP18</accession>
<keyword evidence="5" id="KW-0677">Repeat</keyword>
<dbReference type="GO" id="GO:0005886">
    <property type="term" value="C:plasma membrane"/>
    <property type="evidence" value="ECO:0007669"/>
    <property type="project" value="UniProtKB-SubCell"/>
</dbReference>
<feature type="transmembrane region" description="Helical" evidence="11">
    <location>
        <begin position="59"/>
        <end position="83"/>
    </location>
</feature>
<dbReference type="PROSITE" id="PS51846">
    <property type="entry name" value="CNNM"/>
    <property type="match status" value="1"/>
</dbReference>
<evidence type="ECO:0000256" key="1">
    <source>
        <dbReference type="ARBA" id="ARBA00004651"/>
    </source>
</evidence>
<dbReference type="InterPro" id="IPR046342">
    <property type="entry name" value="CBS_dom_sf"/>
</dbReference>
<dbReference type="Pfam" id="PF00571">
    <property type="entry name" value="CBS"/>
    <property type="match status" value="2"/>
</dbReference>
<evidence type="ECO:0000256" key="7">
    <source>
        <dbReference type="ARBA" id="ARBA00023122"/>
    </source>
</evidence>
<keyword evidence="8 10" id="KW-0472">Membrane</keyword>
<dbReference type="Gene3D" id="3.10.580.10">
    <property type="entry name" value="CBS-domain"/>
    <property type="match status" value="1"/>
</dbReference>
<evidence type="ECO:0000256" key="6">
    <source>
        <dbReference type="ARBA" id="ARBA00022989"/>
    </source>
</evidence>
<comment type="similarity">
    <text evidence="2">Belongs to the UPF0053 family.</text>
</comment>
<feature type="domain" description="CBS" evidence="12">
    <location>
        <begin position="206"/>
        <end position="266"/>
    </location>
</feature>
<dbReference type="AlphaFoldDB" id="A0A2W5FP18"/>